<organism evidence="1 2">
    <name type="scientific">Caenorhabditis nigoni</name>
    <dbReference type="NCBI Taxonomy" id="1611254"/>
    <lineage>
        <taxon>Eukaryota</taxon>
        <taxon>Metazoa</taxon>
        <taxon>Ecdysozoa</taxon>
        <taxon>Nematoda</taxon>
        <taxon>Chromadorea</taxon>
        <taxon>Rhabditida</taxon>
        <taxon>Rhabditina</taxon>
        <taxon>Rhabditomorpha</taxon>
        <taxon>Rhabditoidea</taxon>
        <taxon>Rhabditidae</taxon>
        <taxon>Peloderinae</taxon>
        <taxon>Caenorhabditis</taxon>
    </lineage>
</organism>
<protein>
    <submittedName>
        <fullName evidence="1">Uncharacterized protein</fullName>
    </submittedName>
</protein>
<evidence type="ECO:0000313" key="2">
    <source>
        <dbReference type="Proteomes" id="UP000230233"/>
    </source>
</evidence>
<evidence type="ECO:0000313" key="1">
    <source>
        <dbReference type="EMBL" id="PIC33781.1"/>
    </source>
</evidence>
<dbReference type="OrthoDB" id="10290261at2759"/>
<sequence length="380" mass="43082">MSTYGIFENQPAHVLQYVMERITYSDMASLALASHTWFTAIKGYANTVKFQNGAAAGTQLYDLGRLLATVNNSDEFANVKHILKKVWNAEKSVEKVGDVIKGYCSVSSESAKKRVSTLFDFVWTMVGSLEESVMKATGPVADIEMDDMVEAVLAMNGKIQQRLELRKQLQHLFLSDSMSGAYRFFLLELIKKVHTVTLFDTGLMLTFLEIVMSPIGSDEGSEFIEMMFDMELDVEKDEDLLKIGRVARAFKELKKACSSEEEKLCATLFQLLLDEVFEQKTKAALLAQEPSLISWYIKDHAFLIVMGSRVAEVLVQMAVTMKNESKNEEFGDELSKLRRSTLSEVNGERHLTIFRRRLENLMKSTPVYSCFEQFFGFLES</sequence>
<name>A0A2G5U356_9PELO</name>
<proteinExistence type="predicted"/>
<keyword evidence="2" id="KW-1185">Reference proteome</keyword>
<dbReference type="EMBL" id="PDUG01000004">
    <property type="protein sequence ID" value="PIC33781.1"/>
    <property type="molecule type" value="Genomic_DNA"/>
</dbReference>
<dbReference type="AlphaFoldDB" id="A0A2G5U356"/>
<gene>
    <name evidence="1" type="primary">Cnig_chr_IV.g13641</name>
    <name evidence="1" type="ORF">B9Z55_013641</name>
</gene>
<accession>A0A2G5U356</accession>
<dbReference type="Proteomes" id="UP000230233">
    <property type="component" value="Chromosome IV"/>
</dbReference>
<comment type="caution">
    <text evidence="1">The sequence shown here is derived from an EMBL/GenBank/DDBJ whole genome shotgun (WGS) entry which is preliminary data.</text>
</comment>
<reference evidence="2" key="1">
    <citation type="submission" date="2017-10" db="EMBL/GenBank/DDBJ databases">
        <title>Rapid genome shrinkage in a self-fertile nematode reveals novel sperm competition proteins.</title>
        <authorList>
            <person name="Yin D."/>
            <person name="Schwarz E.M."/>
            <person name="Thomas C.G."/>
            <person name="Felde R.L."/>
            <person name="Korf I.F."/>
            <person name="Cutter A.D."/>
            <person name="Schartner C.M."/>
            <person name="Ralston E.J."/>
            <person name="Meyer B.J."/>
            <person name="Haag E.S."/>
        </authorList>
    </citation>
    <scope>NUCLEOTIDE SEQUENCE [LARGE SCALE GENOMIC DNA]</scope>
    <source>
        <strain evidence="2">JU1422</strain>
    </source>
</reference>